<dbReference type="PANTHER" id="PTHR37841:SF1">
    <property type="entry name" value="DUF3298 DOMAIN-CONTAINING PROTEIN"/>
    <property type="match status" value="1"/>
</dbReference>
<dbReference type="OrthoDB" id="753358at2"/>
<evidence type="ECO:0000256" key="1">
    <source>
        <dbReference type="SAM" id="Phobius"/>
    </source>
</evidence>
<dbReference type="AlphaFoldDB" id="A0A4U0H790"/>
<keyword evidence="3" id="KW-1185">Reference proteome</keyword>
<name>A0A4U0H790_9SPHI</name>
<keyword evidence="1" id="KW-0812">Transmembrane</keyword>
<dbReference type="InterPro" id="IPR032774">
    <property type="entry name" value="WG_beta_rep"/>
</dbReference>
<evidence type="ECO:0000313" key="3">
    <source>
        <dbReference type="Proteomes" id="UP000309872"/>
    </source>
</evidence>
<dbReference type="EMBL" id="SUKA01000001">
    <property type="protein sequence ID" value="TJY67723.1"/>
    <property type="molecule type" value="Genomic_DNA"/>
</dbReference>
<accession>A0A4U0H790</accession>
<dbReference type="PANTHER" id="PTHR37841">
    <property type="entry name" value="GLR2918 PROTEIN"/>
    <property type="match status" value="1"/>
</dbReference>
<proteinExistence type="predicted"/>
<keyword evidence="1" id="KW-0472">Membrane</keyword>
<dbReference type="Pfam" id="PF14903">
    <property type="entry name" value="WG_beta_rep"/>
    <property type="match status" value="3"/>
</dbReference>
<organism evidence="2 3">
    <name type="scientific">Sphingobacterium alkalisoli</name>
    <dbReference type="NCBI Taxonomy" id="1874115"/>
    <lineage>
        <taxon>Bacteria</taxon>
        <taxon>Pseudomonadati</taxon>
        <taxon>Bacteroidota</taxon>
        <taxon>Sphingobacteriia</taxon>
        <taxon>Sphingobacteriales</taxon>
        <taxon>Sphingobacteriaceae</taxon>
        <taxon>Sphingobacterium</taxon>
    </lineage>
</organism>
<comment type="caution">
    <text evidence="2">The sequence shown here is derived from an EMBL/GenBank/DDBJ whole genome shotgun (WGS) entry which is preliminary data.</text>
</comment>
<keyword evidence="1" id="KW-1133">Transmembrane helix</keyword>
<sequence length="303" mass="35081">MELAIEQETLKNYFPMAEQLVSCTFILLSNLMVIFICTKSVTMKVLLKIVGLFLWLPFASCTQTKRQYGPDEYLYMVRTESDKYGYKDKDGNMVIPFGKYYMCFTDTIKTIGFVAIPKQGFWAINKNDEKLFRVLPFDNGPDYVENGLFRTFGEDDMIGFANMDGEVVIPPQYSYVNPFFDSITNFCNGCKTWRENKSNNENSRDKLMHALKKFGDTVLLNRNAKYGAIGLRGDTILQPVYDRIGRFKDDIALAYKDGRAFYIDRSGKEVVYDPKKHPNQKPLDDNINNRIKYIDGWESLLEH</sequence>
<reference evidence="2 3" key="1">
    <citation type="submission" date="2019-04" db="EMBL/GenBank/DDBJ databases">
        <title>Sphingobacterium olei sp. nov., isolated from oil-contaminated soil.</title>
        <authorList>
            <person name="Liu B."/>
        </authorList>
    </citation>
    <scope>NUCLEOTIDE SEQUENCE [LARGE SCALE GENOMIC DNA]</scope>
    <source>
        <strain evidence="2 3">Y3L14</strain>
    </source>
</reference>
<protein>
    <submittedName>
        <fullName evidence="2">WG repeat-containing protein</fullName>
    </submittedName>
</protein>
<dbReference type="Proteomes" id="UP000309872">
    <property type="component" value="Unassembled WGS sequence"/>
</dbReference>
<feature type="transmembrane region" description="Helical" evidence="1">
    <location>
        <begin position="19"/>
        <end position="38"/>
    </location>
</feature>
<evidence type="ECO:0000313" key="2">
    <source>
        <dbReference type="EMBL" id="TJY67723.1"/>
    </source>
</evidence>
<gene>
    <name evidence="2" type="ORF">FAZ19_00205</name>
</gene>